<dbReference type="Gene3D" id="3.40.190.10">
    <property type="entry name" value="Periplasmic binding protein-like II"/>
    <property type="match status" value="2"/>
</dbReference>
<dbReference type="PANTHER" id="PTHR43649:SF34">
    <property type="entry name" value="ABC TRANSPORTER PERIPLASMIC-BINDING PROTEIN YCJN-RELATED"/>
    <property type="match status" value="1"/>
</dbReference>
<accession>A0ABQ2VE13</accession>
<evidence type="ECO:0000313" key="5">
    <source>
        <dbReference type="EMBL" id="GGU82156.1"/>
    </source>
</evidence>
<dbReference type="SUPFAM" id="SSF53850">
    <property type="entry name" value="Periplasmic binding protein-like II"/>
    <property type="match status" value="1"/>
</dbReference>
<dbReference type="InterPro" id="IPR006059">
    <property type="entry name" value="SBP"/>
</dbReference>
<gene>
    <name evidence="5" type="ORF">GCM10010211_55160</name>
</gene>
<dbReference type="Proteomes" id="UP000654471">
    <property type="component" value="Unassembled WGS sequence"/>
</dbReference>
<dbReference type="CDD" id="cd14750">
    <property type="entry name" value="PBP2_TMBP"/>
    <property type="match status" value="1"/>
</dbReference>
<keyword evidence="3 4" id="KW-0732">Signal</keyword>
<dbReference type="PANTHER" id="PTHR43649">
    <property type="entry name" value="ARABINOSE-BINDING PROTEIN-RELATED"/>
    <property type="match status" value="1"/>
</dbReference>
<comment type="similarity">
    <text evidence="1">Belongs to the bacterial solute-binding protein 1 family.</text>
</comment>
<dbReference type="RefSeq" id="WP_189304366.1">
    <property type="nucleotide sequence ID" value="NZ_BMRP01000022.1"/>
</dbReference>
<organism evidence="5 6">
    <name type="scientific">Streptomyces albospinus</name>
    <dbReference type="NCBI Taxonomy" id="285515"/>
    <lineage>
        <taxon>Bacteria</taxon>
        <taxon>Bacillati</taxon>
        <taxon>Actinomycetota</taxon>
        <taxon>Actinomycetes</taxon>
        <taxon>Kitasatosporales</taxon>
        <taxon>Streptomycetaceae</taxon>
        <taxon>Streptomyces</taxon>
    </lineage>
</organism>
<evidence type="ECO:0000313" key="6">
    <source>
        <dbReference type="Proteomes" id="UP000654471"/>
    </source>
</evidence>
<dbReference type="Pfam" id="PF01547">
    <property type="entry name" value="SBP_bac_1"/>
    <property type="match status" value="1"/>
</dbReference>
<evidence type="ECO:0000256" key="2">
    <source>
        <dbReference type="ARBA" id="ARBA00022448"/>
    </source>
</evidence>
<name>A0ABQ2VE13_9ACTN</name>
<protein>
    <submittedName>
        <fullName evidence="5">ABC transporter substrate-binding protein</fullName>
    </submittedName>
</protein>
<dbReference type="InterPro" id="IPR050490">
    <property type="entry name" value="Bact_solute-bd_prot1"/>
</dbReference>
<feature type="chain" id="PRO_5045550478" evidence="4">
    <location>
        <begin position="24"/>
        <end position="422"/>
    </location>
</feature>
<sequence>MRWLRVTHWLVAGLLLLSGCALPASWARAGGADGTGPVTLVTGRDLTGYMQGRLAVWNAAHPDQKATLIQLPPAADDVRAQMISNLQAKSDRYDVLNMDVAWTAEFASAGWITPLDGQGFPLDKFLKPVVDTATYRKRLYAVPYVTNAGMLYYRKDVLDRAHLPPPRTWAELASDARTVAPRYGLKGYAGQLLPYEGLTVNYAEAVQSAGGAILSDEGRKVAVDSPAALRALDFLVNGVRQGWIPRESLTFTEEESRRAFEDGGYLFMRNWPYAYGLAEAKGSKVAGKIGVAPLPGADGPGSSSLGGSNLAVSSYSRHQKTARALIRYLTGLDNERQVLEQGSLPPVWAQLYTDSALIKRFPYLPVLRQSILSARPRPKSPEYDQVSLAVAGEVHDALTLRRSPAAATAALAQDLKAILRDP</sequence>
<reference evidence="6" key="1">
    <citation type="journal article" date="2019" name="Int. J. Syst. Evol. Microbiol.">
        <title>The Global Catalogue of Microorganisms (GCM) 10K type strain sequencing project: providing services to taxonomists for standard genome sequencing and annotation.</title>
        <authorList>
            <consortium name="The Broad Institute Genomics Platform"/>
            <consortium name="The Broad Institute Genome Sequencing Center for Infectious Disease"/>
            <person name="Wu L."/>
            <person name="Ma J."/>
        </authorList>
    </citation>
    <scope>NUCLEOTIDE SEQUENCE [LARGE SCALE GENOMIC DNA]</scope>
    <source>
        <strain evidence="6">JCM 3399</strain>
    </source>
</reference>
<comment type="caution">
    <text evidence="5">The sequence shown here is derived from an EMBL/GenBank/DDBJ whole genome shotgun (WGS) entry which is preliminary data.</text>
</comment>
<evidence type="ECO:0000256" key="4">
    <source>
        <dbReference type="SAM" id="SignalP"/>
    </source>
</evidence>
<dbReference type="PROSITE" id="PS51257">
    <property type="entry name" value="PROKAR_LIPOPROTEIN"/>
    <property type="match status" value="1"/>
</dbReference>
<evidence type="ECO:0000256" key="3">
    <source>
        <dbReference type="ARBA" id="ARBA00022729"/>
    </source>
</evidence>
<dbReference type="EMBL" id="BMRP01000022">
    <property type="protein sequence ID" value="GGU82156.1"/>
    <property type="molecule type" value="Genomic_DNA"/>
</dbReference>
<evidence type="ECO:0000256" key="1">
    <source>
        <dbReference type="ARBA" id="ARBA00008520"/>
    </source>
</evidence>
<keyword evidence="6" id="KW-1185">Reference proteome</keyword>
<keyword evidence="2" id="KW-0813">Transport</keyword>
<feature type="signal peptide" evidence="4">
    <location>
        <begin position="1"/>
        <end position="23"/>
    </location>
</feature>
<proteinExistence type="inferred from homology"/>